<dbReference type="Proteomes" id="UP000092460">
    <property type="component" value="Unassembled WGS sequence"/>
</dbReference>
<feature type="region of interest" description="Disordered" evidence="2">
    <location>
        <begin position="1"/>
        <end position="52"/>
    </location>
</feature>
<dbReference type="GO" id="GO:0009966">
    <property type="term" value="P:regulation of signal transduction"/>
    <property type="evidence" value="ECO:0007669"/>
    <property type="project" value="InterPro"/>
</dbReference>
<evidence type="ECO:0000313" key="4">
    <source>
        <dbReference type="Proteomes" id="UP000092460"/>
    </source>
</evidence>
<reference evidence="3" key="2">
    <citation type="submission" date="2020-05" db="UniProtKB">
        <authorList>
            <consortium name="EnsemblMetazoa"/>
        </authorList>
    </citation>
    <scope>IDENTIFICATION</scope>
    <source>
        <strain evidence="3">IAEA</strain>
    </source>
</reference>
<dbReference type="EMBL" id="JXJN01009980">
    <property type="status" value="NOT_ANNOTATED_CDS"/>
    <property type="molecule type" value="Genomic_DNA"/>
</dbReference>
<protein>
    <submittedName>
        <fullName evidence="3">Uncharacterized protein</fullName>
    </submittedName>
</protein>
<dbReference type="GO" id="GO:0004864">
    <property type="term" value="F:protein phosphatase inhibitor activity"/>
    <property type="evidence" value="ECO:0007669"/>
    <property type="project" value="InterPro"/>
</dbReference>
<name>A0A1B0B8M3_9MUSC</name>
<dbReference type="Pfam" id="PF04979">
    <property type="entry name" value="IPP-2"/>
    <property type="match status" value="1"/>
</dbReference>
<evidence type="ECO:0000256" key="1">
    <source>
        <dbReference type="ARBA" id="ARBA00005472"/>
    </source>
</evidence>
<feature type="region of interest" description="Disordered" evidence="2">
    <location>
        <begin position="73"/>
        <end position="93"/>
    </location>
</feature>
<dbReference type="EnsemblMetazoa" id="GPPI022365-RA">
    <property type="protein sequence ID" value="GPPI022365-PA"/>
    <property type="gene ID" value="GPPI022365"/>
</dbReference>
<organism evidence="3 4">
    <name type="scientific">Glossina palpalis gambiensis</name>
    <dbReference type="NCBI Taxonomy" id="67801"/>
    <lineage>
        <taxon>Eukaryota</taxon>
        <taxon>Metazoa</taxon>
        <taxon>Ecdysozoa</taxon>
        <taxon>Arthropoda</taxon>
        <taxon>Hexapoda</taxon>
        <taxon>Insecta</taxon>
        <taxon>Pterygota</taxon>
        <taxon>Neoptera</taxon>
        <taxon>Endopterygota</taxon>
        <taxon>Diptera</taxon>
        <taxon>Brachycera</taxon>
        <taxon>Muscomorpha</taxon>
        <taxon>Hippoboscoidea</taxon>
        <taxon>Glossinidae</taxon>
        <taxon>Glossina</taxon>
    </lineage>
</organism>
<sequence length="157" mass="18009">MLKKAGQHRSRLRSGIQFDEDNLQSLRRQNKDYGHTKVRQAQTPYPRIEDPVDPSLLRQRLLELFGGLQFLKDEESDKSSSDGQSPESRAESFLKKRKEFTVCEYTCTRQRNMAFYKQEPGCSVGSNWRTVAAAKNSIAVSRTNRPRYSQCSGLSTN</sequence>
<evidence type="ECO:0000313" key="3">
    <source>
        <dbReference type="EnsemblMetazoa" id="GPPI022365-PA"/>
    </source>
</evidence>
<keyword evidence="4" id="KW-1185">Reference proteome</keyword>
<feature type="compositionally biased region" description="Basic residues" evidence="2">
    <location>
        <begin position="1"/>
        <end position="12"/>
    </location>
</feature>
<dbReference type="VEuPathDB" id="VectorBase:GPPI022365"/>
<evidence type="ECO:0000256" key="2">
    <source>
        <dbReference type="SAM" id="MobiDB-lite"/>
    </source>
</evidence>
<reference evidence="4" key="1">
    <citation type="submission" date="2015-01" db="EMBL/GenBank/DDBJ databases">
        <authorList>
            <person name="Aksoy S."/>
            <person name="Warren W."/>
            <person name="Wilson R.K."/>
        </authorList>
    </citation>
    <scope>NUCLEOTIDE SEQUENCE [LARGE SCALE GENOMIC DNA]</scope>
    <source>
        <strain evidence="4">IAEA</strain>
    </source>
</reference>
<accession>A0A1B0B8M3</accession>
<dbReference type="InterPro" id="IPR007062">
    <property type="entry name" value="PPI-2"/>
</dbReference>
<comment type="similarity">
    <text evidence="1">Belongs to the protein phosphatase inhibitor 2 family.</text>
</comment>
<proteinExistence type="inferred from homology"/>
<dbReference type="AlphaFoldDB" id="A0A1B0B8M3"/>